<dbReference type="InterPro" id="IPR031369">
    <property type="entry name" value="PRR18"/>
</dbReference>
<proteinExistence type="predicted"/>
<evidence type="ECO:0000256" key="2">
    <source>
        <dbReference type="SAM" id="SignalP"/>
    </source>
</evidence>
<accession>A0A8C0XHN9</accession>
<dbReference type="Ensembl" id="ENSCCNT00000029843.1">
    <property type="protein sequence ID" value="ENSCCNP00000023358.1"/>
    <property type="gene ID" value="ENSCCNG00000022954.1"/>
</dbReference>
<feature type="compositionally biased region" description="Pro residues" evidence="1">
    <location>
        <begin position="271"/>
        <end position="284"/>
    </location>
</feature>
<dbReference type="GeneID" id="109683053"/>
<evidence type="ECO:0000313" key="3">
    <source>
        <dbReference type="Ensembl" id="ENSCCNP00000023358.1"/>
    </source>
</evidence>
<protein>
    <recommendedName>
        <fullName evidence="4">Proline-rich protein 18</fullName>
    </recommendedName>
</protein>
<feature type="signal peptide" evidence="2">
    <location>
        <begin position="1"/>
        <end position="34"/>
    </location>
</feature>
<feature type="chain" id="PRO_5034428674" description="Proline-rich protein 18" evidence="2">
    <location>
        <begin position="35"/>
        <end position="568"/>
    </location>
</feature>
<evidence type="ECO:0008006" key="4">
    <source>
        <dbReference type="Google" id="ProtNLM"/>
    </source>
</evidence>
<feature type="region of interest" description="Disordered" evidence="1">
    <location>
        <begin position="60"/>
        <end position="88"/>
    </location>
</feature>
<dbReference type="RefSeq" id="XP_073926703.1">
    <property type="nucleotide sequence ID" value="XM_074070602.1"/>
</dbReference>
<feature type="compositionally biased region" description="Gly residues" evidence="1">
    <location>
        <begin position="176"/>
        <end position="192"/>
    </location>
</feature>
<keyword evidence="2" id="KW-0732">Signal</keyword>
<evidence type="ECO:0000256" key="1">
    <source>
        <dbReference type="SAM" id="MobiDB-lite"/>
    </source>
</evidence>
<dbReference type="AlphaFoldDB" id="A0A8C0XHN9"/>
<organism evidence="3">
    <name type="scientific">Castor canadensis</name>
    <name type="common">American beaver</name>
    <dbReference type="NCBI Taxonomy" id="51338"/>
    <lineage>
        <taxon>Eukaryota</taxon>
        <taxon>Metazoa</taxon>
        <taxon>Chordata</taxon>
        <taxon>Craniata</taxon>
        <taxon>Vertebrata</taxon>
        <taxon>Euteleostomi</taxon>
        <taxon>Mammalia</taxon>
        <taxon>Eutheria</taxon>
        <taxon>Euarchontoglires</taxon>
        <taxon>Glires</taxon>
        <taxon>Rodentia</taxon>
        <taxon>Castorimorpha</taxon>
        <taxon>Castoridae</taxon>
        <taxon>Castor</taxon>
    </lineage>
</organism>
<feature type="compositionally biased region" description="Low complexity" evidence="1">
    <location>
        <begin position="388"/>
        <end position="400"/>
    </location>
</feature>
<name>A0A8C0XHN9_CASCN</name>
<feature type="compositionally biased region" description="Pro residues" evidence="1">
    <location>
        <begin position="344"/>
        <end position="358"/>
    </location>
</feature>
<dbReference type="Pfam" id="PF15671">
    <property type="entry name" value="PRR18"/>
    <property type="match status" value="1"/>
</dbReference>
<feature type="compositionally biased region" description="Low complexity" evidence="1">
    <location>
        <begin position="162"/>
        <end position="173"/>
    </location>
</feature>
<feature type="compositionally biased region" description="Basic and acidic residues" evidence="1">
    <location>
        <begin position="104"/>
        <end position="113"/>
    </location>
</feature>
<reference evidence="3" key="1">
    <citation type="submission" date="2023-09" db="UniProtKB">
        <authorList>
            <consortium name="Ensembl"/>
        </authorList>
    </citation>
    <scope>IDENTIFICATION</scope>
</reference>
<sequence>MCNKSADKTGFLYFCMQHSVFLCLLFHCLSKVLGDPRGVQGDWHEPLRPEVRLAIGCSSSPRKGSWLPGRWPSLESQQPPPSRRVSSDGCTIRAPYLLPASDGLHLRPVEDTRGSAGAPHASSPPPPPSGTLSPAFNSRSRHQRGRRSPGLGSRDLRERARLLLPRAQPRASRCCGPGGAGTRARSGGGGGARRVRPGHAVRGSPAARERRGGGAFAGAPAVRSGRCGDGPQVGVEGARVRSATDGAGAGTKTRPSPSRGLTIRPLGGITPFPPMPPPPPPPARAPGVPAARQLPRRSCAPPAPSPPAAAGEKKKRPPERPEVPLSSSWPSATLKRPPARRGPDPSPVPGRTQPPAPARAPHQASPGRAGVPATCATPRRAGPGHSPAGATFAGTSAGAEAEPDDAMRFSLSLTPEAILVIQRRHLEKQLLARPRRPFPSPLADPRRPLAPCPRARAAGLRRGCATSAPDALPDAGLARRPLPRVQLLPGGLQAATPGPRPADLRPVLKVSLLNERHKYDDVEYEEEAEVLDEGLVRKCTEWLRGVESAAAARDRTGHLDSLPHLSTL</sequence>
<feature type="region of interest" description="Disordered" evidence="1">
    <location>
        <begin position="103"/>
        <end position="402"/>
    </location>
</feature>